<dbReference type="HOGENOM" id="CLU_1736646_0_0_11"/>
<evidence type="ECO:0000313" key="2">
    <source>
        <dbReference type="Proteomes" id="UP000002213"/>
    </source>
</evidence>
<dbReference type="eggNOG" id="ENOG50323F4">
    <property type="taxonomic scope" value="Bacteria"/>
</dbReference>
<evidence type="ECO:0000313" key="1">
    <source>
        <dbReference type="EMBL" id="ACU37779.1"/>
    </source>
</evidence>
<keyword evidence="2" id="KW-1185">Reference proteome</keyword>
<proteinExistence type="predicted"/>
<accession>C6WEH9</accession>
<dbReference type="EMBL" id="CP001630">
    <property type="protein sequence ID" value="ACU37779.1"/>
    <property type="molecule type" value="Genomic_DNA"/>
</dbReference>
<dbReference type="STRING" id="446462.Amir_3905"/>
<dbReference type="Proteomes" id="UP000002213">
    <property type="component" value="Chromosome"/>
</dbReference>
<organism evidence="1 2">
    <name type="scientific">Actinosynnema mirum (strain ATCC 29888 / DSM 43827 / JCM 3225 / NBRC 14064 / NCIMB 13271 / NRRL B-12336 / IMRU 3971 / 101)</name>
    <dbReference type="NCBI Taxonomy" id="446462"/>
    <lineage>
        <taxon>Bacteria</taxon>
        <taxon>Bacillati</taxon>
        <taxon>Actinomycetota</taxon>
        <taxon>Actinomycetes</taxon>
        <taxon>Pseudonocardiales</taxon>
        <taxon>Pseudonocardiaceae</taxon>
        <taxon>Actinosynnema</taxon>
    </lineage>
</organism>
<reference evidence="1 2" key="1">
    <citation type="journal article" date="2009" name="Stand. Genomic Sci.">
        <title>Complete genome sequence of Actinosynnema mirum type strain (101).</title>
        <authorList>
            <person name="Land M."/>
            <person name="Lapidus A."/>
            <person name="Mayilraj S."/>
            <person name="Chen F."/>
            <person name="Copeland A."/>
            <person name="Del Rio T.G."/>
            <person name="Nolan M."/>
            <person name="Lucas S."/>
            <person name="Tice H."/>
            <person name="Cheng J.F."/>
            <person name="Chertkov O."/>
            <person name="Bruce D."/>
            <person name="Goodwin L."/>
            <person name="Pitluck S."/>
            <person name="Rohde M."/>
            <person name="Goker M."/>
            <person name="Pati A."/>
            <person name="Ivanova N."/>
            <person name="Mavromatis K."/>
            <person name="Chen A."/>
            <person name="Palaniappan K."/>
            <person name="Hauser L."/>
            <person name="Chang Y.J."/>
            <person name="Jeffries C.C."/>
            <person name="Brettin T."/>
            <person name="Detter J.C."/>
            <person name="Han C."/>
            <person name="Chain P."/>
            <person name="Tindall B.J."/>
            <person name="Bristow J."/>
            <person name="Eisen J.A."/>
            <person name="Markowitz V."/>
            <person name="Hugenholtz P."/>
            <person name="Kyrpides N.C."/>
            <person name="Klenk H.P."/>
        </authorList>
    </citation>
    <scope>NUCLEOTIDE SEQUENCE [LARGE SCALE GENOMIC DNA]</scope>
    <source>
        <strain evidence="2">ATCC 29888 / DSM 43827 / JCM 3225 / NBRC 14064 / NCIMB 13271 / NRRL B-12336 / IMRU 3971 / 101</strain>
    </source>
</reference>
<gene>
    <name evidence="1" type="ordered locus">Amir_3905</name>
</gene>
<protein>
    <submittedName>
        <fullName evidence="1">Uncharacterized protein</fullName>
    </submittedName>
</protein>
<name>C6WEH9_ACTMD</name>
<dbReference type="KEGG" id="ami:Amir_3905"/>
<dbReference type="AlphaFoldDB" id="C6WEH9"/>
<sequence length="150" mass="16372">MTIDPGEAVKTLLHDLAEKFGRTPAPTWFDHTVDLVVIPFAEPARIAEADWDVEGYGDVHHIEDHAVLREEEASLTAGRATDLPALVARAREGIRARGPHLRRHNWAELILDAETGANAFVLPVAGDNVTGHEILDEDDTLLCLVLTTTG</sequence>